<keyword evidence="1" id="KW-0732">Signal</keyword>
<dbReference type="Proteomes" id="UP000014115">
    <property type="component" value="Unassembled WGS sequence"/>
</dbReference>
<protein>
    <recommendedName>
        <fullName evidence="4">Outer membrane protein assembly factor BamC</fullName>
    </recommendedName>
</protein>
<evidence type="ECO:0008006" key="4">
    <source>
        <dbReference type="Google" id="ProtNLM"/>
    </source>
</evidence>
<evidence type="ECO:0000256" key="1">
    <source>
        <dbReference type="SAM" id="SignalP"/>
    </source>
</evidence>
<dbReference type="EMBL" id="AMRG01000002">
    <property type="protein sequence ID" value="EKE86866.1"/>
    <property type="molecule type" value="Genomic_DNA"/>
</dbReference>
<dbReference type="RefSeq" id="WP_008487258.1">
    <property type="nucleotide sequence ID" value="NZ_AMRG01000002.1"/>
</dbReference>
<comment type="caution">
    <text evidence="2">The sequence shown here is derived from an EMBL/GenBank/DDBJ whole genome shotgun (WGS) entry which is preliminary data.</text>
</comment>
<dbReference type="PATRIC" id="fig|740709.3.peg.291"/>
<reference evidence="2 3" key="1">
    <citation type="journal article" date="2012" name="J. Bacteriol.">
        <title>Genome Sequence of Idiomarina xiamenensis Type Strain 10-D-4.</title>
        <authorList>
            <person name="Lai Q."/>
            <person name="Wang L."/>
            <person name="Wang W."/>
            <person name="Shao Z."/>
        </authorList>
    </citation>
    <scope>NUCLEOTIDE SEQUENCE [LARGE SCALE GENOMIC DNA]</scope>
    <source>
        <strain evidence="2 3">10-D-4</strain>
    </source>
</reference>
<dbReference type="Gene3D" id="3.30.530.50">
    <property type="match status" value="1"/>
</dbReference>
<organism evidence="2 3">
    <name type="scientific">Idiomarina xiamenensis 10-D-4</name>
    <dbReference type="NCBI Taxonomy" id="740709"/>
    <lineage>
        <taxon>Bacteria</taxon>
        <taxon>Pseudomonadati</taxon>
        <taxon>Pseudomonadota</taxon>
        <taxon>Gammaproteobacteria</taxon>
        <taxon>Alteromonadales</taxon>
        <taxon>Idiomarinaceae</taxon>
        <taxon>Idiomarina</taxon>
    </lineage>
</organism>
<accession>K2JTU6</accession>
<dbReference type="Pfam" id="PF06804">
    <property type="entry name" value="Lipoprotein_18"/>
    <property type="match status" value="1"/>
</dbReference>
<dbReference type="eggNOG" id="COG3317">
    <property type="taxonomic scope" value="Bacteria"/>
</dbReference>
<dbReference type="InterPro" id="IPR042268">
    <property type="entry name" value="BamC_C"/>
</dbReference>
<dbReference type="AlphaFoldDB" id="K2JTU6"/>
<dbReference type="InterPro" id="IPR010653">
    <property type="entry name" value="NlpB/DapX"/>
</dbReference>
<dbReference type="STRING" id="740709.A10D4_01452"/>
<keyword evidence="3" id="KW-1185">Reference proteome</keyword>
<sequence length="371" mass="40856">MRLAKVTTAILAALAVTACSSNNRERAQGDFDYTQAQTSADLKAPSGLELPANSDSYEIPVGENSSGPVGQDVNVTAPIQVRPIAAGSRVDENETQVRVFFDEVEDFDNIAAQVWQALETTLTELGVSTSNEQTETLLQTDWIAPEVVFAAIDSDADDGWSWWPFGDDEVEQVRPAYYQFVVTMNTEPHGRTTSLLVDTIAFKRPGTQQQMPTAKAQRNAETLFLNAVITEVNRMQQRHVIERQRSGISTELGFNADGDPAYIIDSDFESAWAVTGLMLEALNFDVDDLNKSSGRYYVSYEKPSSGFLSALWGSSNDLELPLAETDYQVVLIEQGERTSLTIEQNGEALPANVVSDMFATIAEQIKQQSMR</sequence>
<dbReference type="PROSITE" id="PS51257">
    <property type="entry name" value="PROKAR_LIPOPROTEIN"/>
    <property type="match status" value="1"/>
</dbReference>
<evidence type="ECO:0000313" key="3">
    <source>
        <dbReference type="Proteomes" id="UP000014115"/>
    </source>
</evidence>
<dbReference type="OrthoDB" id="5598420at2"/>
<proteinExistence type="predicted"/>
<feature type="signal peptide" evidence="1">
    <location>
        <begin position="1"/>
        <end position="18"/>
    </location>
</feature>
<feature type="chain" id="PRO_5003861751" description="Outer membrane protein assembly factor BamC" evidence="1">
    <location>
        <begin position="19"/>
        <end position="371"/>
    </location>
</feature>
<evidence type="ECO:0000313" key="2">
    <source>
        <dbReference type="EMBL" id="EKE86866.1"/>
    </source>
</evidence>
<gene>
    <name evidence="2" type="ORF">A10D4_01452</name>
</gene>
<name>K2JTU6_9GAMM</name>
<dbReference type="Gene3D" id="3.30.310.170">
    <property type="entry name" value="Outer membrane protein assembly factor BamC"/>
    <property type="match status" value="1"/>
</dbReference>